<evidence type="ECO:0000259" key="2">
    <source>
        <dbReference type="Pfam" id="PF13116"/>
    </source>
</evidence>
<evidence type="ECO:0000256" key="1">
    <source>
        <dbReference type="SAM" id="MobiDB-lite"/>
    </source>
</evidence>
<dbReference type="Pfam" id="PF13116">
    <property type="entry name" value="YhdP"/>
    <property type="match status" value="1"/>
</dbReference>
<feature type="region of interest" description="Disordered" evidence="1">
    <location>
        <begin position="1271"/>
        <end position="1297"/>
    </location>
</feature>
<feature type="domain" description="YhdP central" evidence="2">
    <location>
        <begin position="9"/>
        <end position="1277"/>
    </location>
</feature>
<dbReference type="Proteomes" id="UP000324760">
    <property type="component" value="Chromosome"/>
</dbReference>
<dbReference type="RefSeq" id="WP_138986896.1">
    <property type="nucleotide sequence ID" value="NZ_CP043869.1"/>
</dbReference>
<name>A0A5P1RCY2_9GAMM</name>
<gene>
    <name evidence="3" type="ORF">F0U83_12460</name>
</gene>
<keyword evidence="4" id="KW-1185">Reference proteome</keyword>
<proteinExistence type="predicted"/>
<dbReference type="KEGG" id="ncu:F0U83_12460"/>
<organism evidence="3 4">
    <name type="scientific">Neptunomonas concharum</name>
    <dbReference type="NCBI Taxonomy" id="1031538"/>
    <lineage>
        <taxon>Bacteria</taxon>
        <taxon>Pseudomonadati</taxon>
        <taxon>Pseudomonadota</taxon>
        <taxon>Gammaproteobacteria</taxon>
        <taxon>Oceanospirillales</taxon>
        <taxon>Oceanospirillaceae</taxon>
        <taxon>Neptunomonas</taxon>
    </lineage>
</organism>
<sequence length="1297" mass="142928">MLRRIDSGLGWVALSLILLSAIAVAALKYAFPAIGTQKTKIESYLSSQTGTRIQIGSIKASWEQLYPTLIISDLESTSDSEQGPVRHLKIHKLEAKFDFFASVYEWAPIFASLKIAQAEIALWQQEGRWVAVDSGETKNSSEQLDFSKRLIQTLIRQPEASFENISLLLHPETGDVRYISPMVFSLNNARDQHRIYGSAVIHLPTGTSDFEFAIEAGRLPEEQPLEGAISFYARAKNLGQHLLELKAIELPITPTRLELDTEVWATFDKGRITALQGDVELSQLEFQEEGLDTLQASRLNFSLQPTQHEQYQLVISDMLLSTVNQQLLLPKQFVNFRWKSGTPQLLSVGATELDLLQLSDWFKNKPYVHEEIQDALVTLKPTGKVKNLLLSWESPEELSQFSGAADLDQVTVQDYYGAPHLGNVSGRLTIRPDGGSIDLHTTDFVMGFPDLFAENWHYDQAQGRVSWNIEAREGHERPVVTVSSNLLNLKNSSLTAAGRFSMFLPIDRRHQTELVLLIALKDADGLQAASYMPPQEVGEGLWQWVKEGIKGGRVNDGMLLLRTGTRIMEGRAPPTVQLFFDVEDATVKFQPDWPEVTQVDLLLSFDQGDLQIESRQATLLSSQAEYVSVSLPSDSDLLTVETRLSGSASDIQTLLTTSLKESVGEGFEAWELSGRHQTEVRVNLPLQGKQNPDIKVHGQLNNVQLTDSKSNISFTRVSGELDYTSARGLASKKITGQFLGRPVNARIETVPATKELPQLSRIYLSSVADASAIMSWLSLPLVNSVSGDIPLNARLDLCSGSALCNKLVVDSDLRGTVIEAPAPLGKEAGNTSSLQVVGQLGNTASVWRYNLSDKLRGVTKENNEGVSWTRLRFGGDRPNEPTESGFTIDGALEAVNAQEVYHFLQRNEIWDASQAKNQKTATEAPKVPMQIAMSIGQLKMGDVAINDLDLKYRESIEGFSLAVASPQVNGELVPNTRGVYSLKLKHLKVESDSMSSLEQLTTPKSEVYDLSGWPSVDLAIDQLVWKGTPLGQWSATIETLDKGAMSLKNLQGSLLDFQFKGSAGWEIRQQQPVSFFEGTLEGKDFGQLLSTFGYSNVLESQQSFFESKLFWTGYPWHFQASSLNGPFTMLLKKGRLVETGETSNILRIFGILNLNTLARRLSLNFSDLVEKGVAFDRLSADYVLTNGVAQSQKPLELSGPSANVELSGSLDIANQTLDSRMEVVLPVTGNLPIAAVLLGAPQIAGAVFLIDKLMGDKLEKVSTLSYELSGPWGEPSIKSLVNKPDEQQSDLQPGGAQ</sequence>
<dbReference type="InterPro" id="IPR025263">
    <property type="entry name" value="YhdP_central"/>
</dbReference>
<protein>
    <submittedName>
        <fullName evidence="3">TIGR02099 family protein</fullName>
    </submittedName>
</protein>
<dbReference type="OrthoDB" id="9762238at2"/>
<evidence type="ECO:0000313" key="4">
    <source>
        <dbReference type="Proteomes" id="UP000324760"/>
    </source>
</evidence>
<dbReference type="NCBIfam" id="TIGR02099">
    <property type="entry name" value="YhdP family protein"/>
    <property type="match status" value="1"/>
</dbReference>
<reference evidence="3 4" key="1">
    <citation type="journal article" date="2019" name="Biochem. Eng. J.">
        <title>Metabolic engineering of the marine bacteria Neptunomonas concharum for the production of acetoin and meso-2,3-butanediol from acetate.</title>
        <authorList>
            <person name="Li W."/>
            <person name="Pu N."/>
            <person name="Liu C.-X."/>
            <person name="Yuan Q.-P."/>
            <person name="Li Z.-J."/>
        </authorList>
    </citation>
    <scope>NUCLEOTIDE SEQUENCE [LARGE SCALE GENOMIC DNA]</scope>
    <source>
        <strain evidence="3 4">JCM17730</strain>
    </source>
</reference>
<dbReference type="PANTHER" id="PTHR38690">
    <property type="entry name" value="PROTEASE-RELATED"/>
    <property type="match status" value="1"/>
</dbReference>
<dbReference type="EMBL" id="CP043869">
    <property type="protein sequence ID" value="QEQ97463.1"/>
    <property type="molecule type" value="Genomic_DNA"/>
</dbReference>
<accession>A0A5P1RCY2</accession>
<evidence type="ECO:0000313" key="3">
    <source>
        <dbReference type="EMBL" id="QEQ97463.1"/>
    </source>
</evidence>
<dbReference type="PANTHER" id="PTHR38690:SF1">
    <property type="entry name" value="PROTEASE"/>
    <property type="match status" value="1"/>
</dbReference>
<dbReference type="InterPro" id="IPR011836">
    <property type="entry name" value="YhdP"/>
</dbReference>